<feature type="active site" description="Charge relay system" evidence="2">
    <location>
        <position position="220"/>
    </location>
</feature>
<evidence type="ECO:0000256" key="2">
    <source>
        <dbReference type="PIRSR" id="PIRSR017388-1"/>
    </source>
</evidence>
<keyword evidence="1 6" id="KW-0378">Hydrolase</keyword>
<organism evidence="6 7">
    <name type="scientific">Macrococcus lamae</name>
    <dbReference type="NCBI Taxonomy" id="198484"/>
    <lineage>
        <taxon>Bacteria</taxon>
        <taxon>Bacillati</taxon>
        <taxon>Bacillota</taxon>
        <taxon>Bacilli</taxon>
        <taxon>Bacillales</taxon>
        <taxon>Staphylococcaceae</taxon>
        <taxon>Macrococcus</taxon>
    </lineage>
</organism>
<evidence type="ECO:0000256" key="1">
    <source>
        <dbReference type="ARBA" id="ARBA00022801"/>
    </source>
</evidence>
<evidence type="ECO:0000256" key="4">
    <source>
        <dbReference type="PIRSR" id="PIRSR017388-3"/>
    </source>
</evidence>
<feature type="binding site" evidence="3">
    <location>
        <position position="26"/>
    </location>
    <ligand>
        <name>substrate</name>
    </ligand>
</feature>
<reference evidence="6 7" key="1">
    <citation type="submission" date="2019-01" db="EMBL/GenBank/DDBJ databases">
        <title>Draft genome sequences of the type strains of six Macrococcus species.</title>
        <authorList>
            <person name="Mazhar S."/>
            <person name="Altermann E."/>
            <person name="Hill C."/>
            <person name="Mcauliffe O."/>
        </authorList>
    </citation>
    <scope>NUCLEOTIDE SEQUENCE [LARGE SCALE GENOMIC DNA]</scope>
    <source>
        <strain evidence="6 7">CCM4815</strain>
    </source>
</reference>
<feature type="active site" description="Charge relay system" evidence="2">
    <location>
        <position position="190"/>
    </location>
</feature>
<evidence type="ECO:0000259" key="5">
    <source>
        <dbReference type="Pfam" id="PF12146"/>
    </source>
</evidence>
<evidence type="ECO:0000256" key="3">
    <source>
        <dbReference type="PIRSR" id="PIRSR017388-2"/>
    </source>
</evidence>
<name>A0A4R6BS71_9STAP</name>
<dbReference type="PANTHER" id="PTHR43798:SF31">
    <property type="entry name" value="AB HYDROLASE SUPERFAMILY PROTEIN YCLE"/>
    <property type="match status" value="1"/>
</dbReference>
<feature type="active site" description="Nucleophile" evidence="2">
    <location>
        <position position="94"/>
    </location>
</feature>
<dbReference type="Pfam" id="PF12146">
    <property type="entry name" value="Hydrolase_4"/>
    <property type="match status" value="2"/>
</dbReference>
<dbReference type="SUPFAM" id="SSF53474">
    <property type="entry name" value="alpha/beta-Hydrolases"/>
    <property type="match status" value="1"/>
</dbReference>
<dbReference type="RefSeq" id="WP_133444579.1">
    <property type="nucleotide sequence ID" value="NZ_SCWB01000022.1"/>
</dbReference>
<dbReference type="GO" id="GO:0016020">
    <property type="term" value="C:membrane"/>
    <property type="evidence" value="ECO:0007669"/>
    <property type="project" value="TreeGrafter"/>
</dbReference>
<dbReference type="EMBL" id="SCWB01000022">
    <property type="protein sequence ID" value="TDM05229.1"/>
    <property type="molecule type" value="Genomic_DNA"/>
</dbReference>
<dbReference type="InterPro" id="IPR050266">
    <property type="entry name" value="AB_hydrolase_sf"/>
</dbReference>
<evidence type="ECO:0000313" key="7">
    <source>
        <dbReference type="Proteomes" id="UP000294802"/>
    </source>
</evidence>
<dbReference type="AlphaFoldDB" id="A0A4R6BS71"/>
<comment type="caution">
    <text evidence="6">The sequence shown here is derived from an EMBL/GenBank/DDBJ whole genome shotgun (WGS) entry which is preliminary data.</text>
</comment>
<dbReference type="PIRSF" id="PIRSF017388">
    <property type="entry name" value="Esterase_lipase"/>
    <property type="match status" value="1"/>
</dbReference>
<dbReference type="Gene3D" id="3.40.50.1820">
    <property type="entry name" value="alpha/beta hydrolase"/>
    <property type="match status" value="1"/>
</dbReference>
<dbReference type="InterPro" id="IPR012354">
    <property type="entry name" value="Esterase_lipase"/>
</dbReference>
<feature type="binding site" evidence="3">
    <location>
        <position position="95"/>
    </location>
    <ligand>
        <name>substrate</name>
    </ligand>
</feature>
<dbReference type="InterPro" id="IPR029058">
    <property type="entry name" value="AB_hydrolase_fold"/>
</dbReference>
<dbReference type="Proteomes" id="UP000294802">
    <property type="component" value="Unassembled WGS sequence"/>
</dbReference>
<keyword evidence="7" id="KW-1185">Reference proteome</keyword>
<dbReference type="OrthoDB" id="9786110at2"/>
<feature type="domain" description="Serine aminopeptidase S33" evidence="5">
    <location>
        <begin position="20"/>
        <end position="123"/>
    </location>
</feature>
<dbReference type="PANTHER" id="PTHR43798">
    <property type="entry name" value="MONOACYLGLYCEROL LIPASE"/>
    <property type="match status" value="1"/>
</dbReference>
<accession>A0A4R6BS71</accession>
<gene>
    <name evidence="6" type="ORF">ERX29_10250</name>
</gene>
<feature type="site" description="Important for substrate specificity" evidence="4">
    <location>
        <position position="139"/>
    </location>
</feature>
<protein>
    <submittedName>
        <fullName evidence="6">Alpha/beta fold hydrolase</fullName>
    </submittedName>
</protein>
<sequence>MVNILEGAEPFYKEGSNIGILISHGFTGSSQSVFPLAEAYSAAGYTVCLPRLKGHGTTEQDMEQSTYKDWITSIEEGYEKLKKTCDAIFMTGLSMGGTLTLYMAAKHSDIRGIIPINAAVILPGMHEAAESSVRFIEGIGSDIKKPNIKEVAYSKTPVKSIKEIIKLIRIVEESLYKINCPVLVFVSPDDHVVPPYNADVIMDTIHSAEKEKILTEESYHVSTLDNDQAMIINKSLEFFKNHSMKN</sequence>
<dbReference type="InterPro" id="IPR022742">
    <property type="entry name" value="Hydrolase_4"/>
</dbReference>
<proteinExistence type="predicted"/>
<evidence type="ECO:0000313" key="6">
    <source>
        <dbReference type="EMBL" id="TDM05229.1"/>
    </source>
</evidence>
<feature type="domain" description="Serine aminopeptidase S33" evidence="5">
    <location>
        <begin position="154"/>
        <end position="225"/>
    </location>
</feature>
<dbReference type="GO" id="GO:0052689">
    <property type="term" value="F:carboxylic ester hydrolase activity"/>
    <property type="evidence" value="ECO:0007669"/>
    <property type="project" value="InterPro"/>
</dbReference>